<evidence type="ECO:0000256" key="6">
    <source>
        <dbReference type="ARBA" id="ARBA00023134"/>
    </source>
</evidence>
<evidence type="ECO:0000256" key="10">
    <source>
        <dbReference type="PIRSR" id="PIRSR601233-2"/>
    </source>
</evidence>
<evidence type="ECO:0000256" key="8">
    <source>
        <dbReference type="ARBA" id="ARBA00047746"/>
    </source>
</evidence>
<dbReference type="SUPFAM" id="SSF103365">
    <property type="entry name" value="Hypothetical protein PH1602"/>
    <property type="match status" value="1"/>
</dbReference>
<keyword evidence="3 11" id="KW-0479">Metal-binding</keyword>
<keyword evidence="5" id="KW-0692">RNA repair</keyword>
<gene>
    <name evidence="12" type="ORF">ATB98_00250</name>
</gene>
<evidence type="ECO:0000313" key="13">
    <source>
        <dbReference type="Proteomes" id="UP000078507"/>
    </source>
</evidence>
<keyword evidence="4 10" id="KW-0547">Nucleotide-binding</keyword>
<dbReference type="GO" id="GO:0005525">
    <property type="term" value="F:GTP binding"/>
    <property type="evidence" value="ECO:0007669"/>
    <property type="project" value="UniProtKB-KW"/>
</dbReference>
<keyword evidence="7 11" id="KW-0464">Manganese</keyword>
<keyword evidence="6 10" id="KW-0342">GTP-binding</keyword>
<keyword evidence="2" id="KW-0436">Ligase</keyword>
<evidence type="ECO:0000256" key="3">
    <source>
        <dbReference type="ARBA" id="ARBA00022723"/>
    </source>
</evidence>
<evidence type="ECO:0000256" key="11">
    <source>
        <dbReference type="PIRSR" id="PIRSR601233-3"/>
    </source>
</evidence>
<evidence type="ECO:0000256" key="2">
    <source>
        <dbReference type="ARBA" id="ARBA00022598"/>
    </source>
</evidence>
<dbReference type="OrthoDB" id="9802323at2"/>
<feature type="binding site" evidence="10">
    <location>
        <begin position="339"/>
        <end position="342"/>
    </location>
    <ligand>
        <name>GMP</name>
        <dbReference type="ChEBI" id="CHEBI:58115"/>
    </ligand>
</feature>
<dbReference type="PANTHER" id="PTHR43749:SF2">
    <property type="entry name" value="RNA-SPLICING LIGASE RTCB"/>
    <property type="match status" value="1"/>
</dbReference>
<reference evidence="12 13" key="1">
    <citation type="submission" date="2015-11" db="EMBL/GenBank/DDBJ databases">
        <title>Ensifer anhuiense sp. nov., an effective nitrogen fixation bacterium with Glycine soja.</title>
        <authorList>
            <person name="Yan H."/>
            <person name="Chen W."/>
        </authorList>
    </citation>
    <scope>NUCLEOTIDE SEQUENCE [LARGE SCALE GENOMIC DNA]</scope>
    <source>
        <strain evidence="12 13">LMG 7837</strain>
    </source>
</reference>
<comment type="caution">
    <text evidence="12">The sequence shown here is derived from an EMBL/GenBank/DDBJ whole genome shotgun (WGS) entry which is preliminary data.</text>
</comment>
<feature type="active site" description="GMP-histidine intermediate" evidence="9">
    <location>
        <position position="363"/>
    </location>
</feature>
<dbReference type="InterPro" id="IPR052915">
    <property type="entry name" value="RtcB-like"/>
</dbReference>
<dbReference type="STRING" id="36856.ATB98_00250"/>
<dbReference type="GO" id="GO:0003909">
    <property type="term" value="F:DNA ligase activity"/>
    <property type="evidence" value="ECO:0007669"/>
    <property type="project" value="TreeGrafter"/>
</dbReference>
<sequence>MSGQDLIDAGMSQGSWFRAALEAANKVLSEGGSTADALAAARAHQPAPTLPLRSGNDVAIHMNIRAENAHEQDNIEKVSATMRELVRTPVVRAAAIMPDACPSGPVGTIPVGGVVASEAIHPGMHSADICCSMAISIFPDVSPQALLEGVHAVTHFGPGGRPRGAQIKPSEATLTAFQQNPFLREMVSVSIDHFATQGDGNHFAYVGQMKSTGETALVTHHGSRAPGARLYERGMKIADRFRQLLSPETLRENAWIPAESEEGENYWSALQTVRQWTKENHFAIHDMAAKNLATKVGDRFWNEHNFVFRKSDGLFYHGKGATPAFDNWADDATDLTIIPLNMAEPILIVRGSNANNGLGFSPHGAGRNFSRTAHIRRLREEYGADSRGLSPNNIAAILAKETNGLDTRFYCGSPDVSELPSAYKSAANVRAQIDHYGLAEVVDEVVPYGSIMAGDCQSNAPWRRGKRKG</sequence>
<dbReference type="PANTHER" id="PTHR43749">
    <property type="entry name" value="RNA-SPLICING LIGASE RTCB"/>
    <property type="match status" value="1"/>
</dbReference>
<feature type="binding site" evidence="10">
    <location>
        <begin position="363"/>
        <end position="366"/>
    </location>
    <ligand>
        <name>GMP</name>
        <dbReference type="ChEBI" id="CHEBI:58115"/>
    </ligand>
</feature>
<accession>A0A178YA57</accession>
<dbReference type="AlphaFoldDB" id="A0A178YA57"/>
<evidence type="ECO:0000256" key="9">
    <source>
        <dbReference type="PIRSR" id="PIRSR601233-1"/>
    </source>
</evidence>
<dbReference type="GO" id="GO:0170057">
    <property type="term" value="F:RNA ligase (GTP) activity"/>
    <property type="evidence" value="ECO:0007669"/>
    <property type="project" value="UniProtKB-EC"/>
</dbReference>
<dbReference type="InterPro" id="IPR001233">
    <property type="entry name" value="RtcB"/>
</dbReference>
<feature type="binding site" evidence="11">
    <location>
        <position position="220"/>
    </location>
    <ligand>
        <name>Mn(2+)</name>
        <dbReference type="ChEBI" id="CHEBI:29035"/>
        <label>2</label>
    </ligand>
</feature>
<dbReference type="GO" id="GO:0006281">
    <property type="term" value="P:DNA repair"/>
    <property type="evidence" value="ECO:0007669"/>
    <property type="project" value="TreeGrafter"/>
</dbReference>
<keyword evidence="13" id="KW-1185">Reference proteome</keyword>
<dbReference type="GO" id="GO:0030145">
    <property type="term" value="F:manganese ion binding"/>
    <property type="evidence" value="ECO:0007669"/>
    <property type="project" value="TreeGrafter"/>
</dbReference>
<evidence type="ECO:0000256" key="1">
    <source>
        <dbReference type="ARBA" id="ARBA00012726"/>
    </source>
</evidence>
<dbReference type="InterPro" id="IPR036025">
    <property type="entry name" value="RtcB-like_sf"/>
</dbReference>
<dbReference type="RefSeq" id="WP_066875704.1">
    <property type="nucleotide sequence ID" value="NZ_LNQB01000075.1"/>
</dbReference>
<protein>
    <recommendedName>
        <fullName evidence="1">3'-phosphate/5'-hydroxy nucleic acid ligase</fullName>
        <ecNumber evidence="1">6.5.1.8</ecNumber>
    </recommendedName>
</protein>
<comment type="catalytic activity">
    <reaction evidence="8">
        <text>a 3'-end 3'-phospho-ribonucleotide-RNA + a 5'-end dephospho-ribonucleoside-RNA + GTP = a ribonucleotidyl-ribonucleotide-RNA + GMP + diphosphate</text>
        <dbReference type="Rhea" id="RHEA:68076"/>
        <dbReference type="Rhea" id="RHEA-COMP:10463"/>
        <dbReference type="Rhea" id="RHEA-COMP:13936"/>
        <dbReference type="Rhea" id="RHEA-COMP:17355"/>
        <dbReference type="ChEBI" id="CHEBI:33019"/>
        <dbReference type="ChEBI" id="CHEBI:37565"/>
        <dbReference type="ChEBI" id="CHEBI:58115"/>
        <dbReference type="ChEBI" id="CHEBI:83062"/>
        <dbReference type="ChEBI" id="CHEBI:138284"/>
        <dbReference type="ChEBI" id="CHEBI:173118"/>
        <dbReference type="EC" id="6.5.1.8"/>
    </reaction>
</comment>
<dbReference type="Proteomes" id="UP000078507">
    <property type="component" value="Unassembled WGS sequence"/>
</dbReference>
<dbReference type="GO" id="GO:0042245">
    <property type="term" value="P:RNA repair"/>
    <property type="evidence" value="ECO:0007669"/>
    <property type="project" value="UniProtKB-KW"/>
</dbReference>
<evidence type="ECO:0000313" key="12">
    <source>
        <dbReference type="EMBL" id="OAP44142.1"/>
    </source>
</evidence>
<evidence type="ECO:0000256" key="7">
    <source>
        <dbReference type="ARBA" id="ARBA00023211"/>
    </source>
</evidence>
<name>A0A178YA57_SINSA</name>
<comment type="cofactor">
    <cofactor evidence="11">
        <name>Mn(2+)</name>
        <dbReference type="ChEBI" id="CHEBI:29035"/>
    </cofactor>
    <text evidence="11">Binds 2 manganese ions per subunit.</text>
</comment>
<dbReference type="EMBL" id="LNQB01000075">
    <property type="protein sequence ID" value="OAP44142.1"/>
    <property type="molecule type" value="Genomic_DNA"/>
</dbReference>
<dbReference type="EC" id="6.5.1.8" evidence="1"/>
<organism evidence="12 13">
    <name type="scientific">Sinorhizobium saheli</name>
    <dbReference type="NCBI Taxonomy" id="36856"/>
    <lineage>
        <taxon>Bacteria</taxon>
        <taxon>Pseudomonadati</taxon>
        <taxon>Pseudomonadota</taxon>
        <taxon>Alphaproteobacteria</taxon>
        <taxon>Hyphomicrobiales</taxon>
        <taxon>Rhizobiaceae</taxon>
        <taxon>Sinorhizobium/Ensifer group</taxon>
        <taxon>Sinorhizobium</taxon>
    </lineage>
</organism>
<proteinExistence type="predicted"/>
<dbReference type="GO" id="GO:0006396">
    <property type="term" value="P:RNA processing"/>
    <property type="evidence" value="ECO:0007669"/>
    <property type="project" value="InterPro"/>
</dbReference>
<dbReference type="Pfam" id="PF01139">
    <property type="entry name" value="RtcB"/>
    <property type="match status" value="1"/>
</dbReference>
<evidence type="ECO:0000256" key="4">
    <source>
        <dbReference type="ARBA" id="ARBA00022741"/>
    </source>
</evidence>
<dbReference type="Gene3D" id="3.90.1860.10">
    <property type="entry name" value="tRNA-splicing ligase RtcB"/>
    <property type="match status" value="1"/>
</dbReference>
<evidence type="ECO:0000256" key="5">
    <source>
        <dbReference type="ARBA" id="ARBA00022800"/>
    </source>
</evidence>